<dbReference type="AlphaFoldDB" id="A0A364P0L6"/>
<evidence type="ECO:0000313" key="3">
    <source>
        <dbReference type="Proteomes" id="UP000251075"/>
    </source>
</evidence>
<feature type="chain" id="PRO_5017024381" evidence="1">
    <location>
        <begin position="22"/>
        <end position="145"/>
    </location>
</feature>
<keyword evidence="3" id="KW-1185">Reference proteome</keyword>
<evidence type="ECO:0000256" key="1">
    <source>
        <dbReference type="SAM" id="SignalP"/>
    </source>
</evidence>
<gene>
    <name evidence="2" type="ORF">CU669_05635</name>
</gene>
<dbReference type="EMBL" id="PGTO01000003">
    <property type="protein sequence ID" value="RAU22864.1"/>
    <property type="molecule type" value="Genomic_DNA"/>
</dbReference>
<proteinExistence type="predicted"/>
<keyword evidence="1" id="KW-0732">Signal</keyword>
<reference evidence="2 3" key="1">
    <citation type="submission" date="2017-11" db="EMBL/GenBank/DDBJ databases">
        <title>Draft genome sequence of magnetotactic bacterium Magnetospirillum kuznetsovii LBB-42.</title>
        <authorList>
            <person name="Grouzdev D.S."/>
            <person name="Rysina M.S."/>
            <person name="Baslerov R.V."/>
            <person name="Koziaeva V."/>
        </authorList>
    </citation>
    <scope>NUCLEOTIDE SEQUENCE [LARGE SCALE GENOMIC DNA]</scope>
    <source>
        <strain evidence="2 3">LBB-42</strain>
    </source>
</reference>
<dbReference type="PANTHER" id="PTHR37691">
    <property type="entry name" value="BLR3518 PROTEIN"/>
    <property type="match status" value="1"/>
</dbReference>
<name>A0A364P0L6_9PROT</name>
<sequence length="145" mass="15911">MIRLAVLAALLGLSVMSPALAEPKTHRVAIQVSENDPARMNLALNNAVNIVKTYQDRKEMVEVRIITYGPGVTLVRSDTSPLATRVKSFVEGVPEVSFDVCDNTLVNLRKTEGKEIPILDGVKHVEAGAVTLMDLQEQGWSYIRP</sequence>
<evidence type="ECO:0000313" key="2">
    <source>
        <dbReference type="EMBL" id="RAU22864.1"/>
    </source>
</evidence>
<dbReference type="SUPFAM" id="SSF75169">
    <property type="entry name" value="DsrEFH-like"/>
    <property type="match status" value="1"/>
</dbReference>
<dbReference type="Gene3D" id="3.40.1260.10">
    <property type="entry name" value="DsrEFH-like"/>
    <property type="match status" value="1"/>
</dbReference>
<protein>
    <submittedName>
        <fullName evidence="2">Uncharacterized protein</fullName>
    </submittedName>
</protein>
<accession>A0A364P0L6</accession>
<feature type="signal peptide" evidence="1">
    <location>
        <begin position="1"/>
        <end position="21"/>
    </location>
</feature>
<dbReference type="OrthoDB" id="5794490at2"/>
<organism evidence="2 3">
    <name type="scientific">Paramagnetospirillum kuznetsovii</name>
    <dbReference type="NCBI Taxonomy" id="2053833"/>
    <lineage>
        <taxon>Bacteria</taxon>
        <taxon>Pseudomonadati</taxon>
        <taxon>Pseudomonadota</taxon>
        <taxon>Alphaproteobacteria</taxon>
        <taxon>Rhodospirillales</taxon>
        <taxon>Magnetospirillaceae</taxon>
        <taxon>Paramagnetospirillum</taxon>
    </lineage>
</organism>
<comment type="caution">
    <text evidence="2">The sequence shown here is derived from an EMBL/GenBank/DDBJ whole genome shotgun (WGS) entry which is preliminary data.</text>
</comment>
<dbReference type="Proteomes" id="UP000251075">
    <property type="component" value="Unassembled WGS sequence"/>
</dbReference>
<dbReference type="PANTHER" id="PTHR37691:SF1">
    <property type="entry name" value="BLR3518 PROTEIN"/>
    <property type="match status" value="1"/>
</dbReference>
<dbReference type="InterPro" id="IPR027396">
    <property type="entry name" value="DsrEFH-like"/>
</dbReference>
<dbReference type="RefSeq" id="WP_112142847.1">
    <property type="nucleotide sequence ID" value="NZ_PGTO01000003.1"/>
</dbReference>